<dbReference type="EMBL" id="MFDV01000013">
    <property type="protein sequence ID" value="OGE72023.1"/>
    <property type="molecule type" value="Genomic_DNA"/>
</dbReference>
<evidence type="ECO:0008006" key="4">
    <source>
        <dbReference type="Google" id="ProtNLM"/>
    </source>
</evidence>
<dbReference type="STRING" id="1797794.A3H40_00590"/>
<protein>
    <recommendedName>
        <fullName evidence="4">POTRA domain-containing protein</fullName>
    </recommendedName>
</protein>
<evidence type="ECO:0000313" key="3">
    <source>
        <dbReference type="Proteomes" id="UP000177057"/>
    </source>
</evidence>
<dbReference type="AlphaFoldDB" id="A0A1F5N377"/>
<dbReference type="Proteomes" id="UP000177057">
    <property type="component" value="Unassembled WGS sequence"/>
</dbReference>
<sequence>MRRPSKKRKNFITFFLFGFLLISLGLIMLIFKLGFFNIKNTEILGDEIIARKPVAMLIGLQNIATTSAFLEEVATPSAQDASNYFLIDHEGVIFSKALEKLDIPNIFFADKDILVGEKAEGDFENALKVLSKVKEFGVDTQTSQILNSFLIIFSLPKIIFRLDADINTQIASLQLILKTAKIDQVKLEFIDLRFDKPIVKFAPQK</sequence>
<evidence type="ECO:0000313" key="2">
    <source>
        <dbReference type="EMBL" id="OGE72023.1"/>
    </source>
</evidence>
<gene>
    <name evidence="2" type="ORF">A3H40_00590</name>
</gene>
<organism evidence="2 3">
    <name type="scientific">Candidatus Daviesbacteria bacterium RIFCSPLOWO2_02_FULL_38_15</name>
    <dbReference type="NCBI Taxonomy" id="1797794"/>
    <lineage>
        <taxon>Bacteria</taxon>
        <taxon>Candidatus Daviesiibacteriota</taxon>
    </lineage>
</organism>
<accession>A0A1F5N377</accession>
<evidence type="ECO:0000256" key="1">
    <source>
        <dbReference type="SAM" id="Phobius"/>
    </source>
</evidence>
<reference evidence="2 3" key="1">
    <citation type="journal article" date="2016" name="Nat. Commun.">
        <title>Thousands of microbial genomes shed light on interconnected biogeochemical processes in an aquifer system.</title>
        <authorList>
            <person name="Anantharaman K."/>
            <person name="Brown C.T."/>
            <person name="Hug L.A."/>
            <person name="Sharon I."/>
            <person name="Castelle C.J."/>
            <person name="Probst A.J."/>
            <person name="Thomas B.C."/>
            <person name="Singh A."/>
            <person name="Wilkins M.J."/>
            <person name="Karaoz U."/>
            <person name="Brodie E.L."/>
            <person name="Williams K.H."/>
            <person name="Hubbard S.S."/>
            <person name="Banfield J.F."/>
        </authorList>
    </citation>
    <scope>NUCLEOTIDE SEQUENCE [LARGE SCALE GENOMIC DNA]</scope>
</reference>
<keyword evidence="1" id="KW-1133">Transmembrane helix</keyword>
<name>A0A1F5N377_9BACT</name>
<keyword evidence="1" id="KW-0472">Membrane</keyword>
<keyword evidence="1" id="KW-0812">Transmembrane</keyword>
<feature type="transmembrane region" description="Helical" evidence="1">
    <location>
        <begin position="12"/>
        <end position="31"/>
    </location>
</feature>
<comment type="caution">
    <text evidence="2">The sequence shown here is derived from an EMBL/GenBank/DDBJ whole genome shotgun (WGS) entry which is preliminary data.</text>
</comment>
<proteinExistence type="predicted"/>